<evidence type="ECO:0000256" key="1">
    <source>
        <dbReference type="ARBA" id="ARBA00023015"/>
    </source>
</evidence>
<dbReference type="EMBL" id="CP089982">
    <property type="protein sequence ID" value="WXA95466.1"/>
    <property type="molecule type" value="Genomic_DNA"/>
</dbReference>
<evidence type="ECO:0000259" key="4">
    <source>
        <dbReference type="PROSITE" id="PS01124"/>
    </source>
</evidence>
<dbReference type="InterPro" id="IPR018060">
    <property type="entry name" value="HTH_AraC"/>
</dbReference>
<evidence type="ECO:0000256" key="2">
    <source>
        <dbReference type="ARBA" id="ARBA00023125"/>
    </source>
</evidence>
<dbReference type="Pfam" id="PF12833">
    <property type="entry name" value="HTH_18"/>
    <property type="match status" value="1"/>
</dbReference>
<keyword evidence="2" id="KW-0238">DNA-binding</keyword>
<dbReference type="InterPro" id="IPR009057">
    <property type="entry name" value="Homeodomain-like_sf"/>
</dbReference>
<dbReference type="Proteomes" id="UP001379533">
    <property type="component" value="Chromosome"/>
</dbReference>
<keyword evidence="1" id="KW-0805">Transcription regulation</keyword>
<reference evidence="5 6" key="1">
    <citation type="submission" date="2021-12" db="EMBL/GenBank/DDBJ databases">
        <title>Discovery of the Pendulisporaceae a myxobacterial family with distinct sporulation behavior and unique specialized metabolism.</title>
        <authorList>
            <person name="Garcia R."/>
            <person name="Popoff A."/>
            <person name="Bader C.D."/>
            <person name="Loehr J."/>
            <person name="Walesch S."/>
            <person name="Walt C."/>
            <person name="Boldt J."/>
            <person name="Bunk B."/>
            <person name="Haeckl F.J.F.P.J."/>
            <person name="Gunesch A.P."/>
            <person name="Birkelbach J."/>
            <person name="Nuebel U."/>
            <person name="Pietschmann T."/>
            <person name="Bach T."/>
            <person name="Mueller R."/>
        </authorList>
    </citation>
    <scope>NUCLEOTIDE SEQUENCE [LARGE SCALE GENOMIC DNA]</scope>
    <source>
        <strain evidence="5 6">MSr12523</strain>
    </source>
</reference>
<evidence type="ECO:0000256" key="3">
    <source>
        <dbReference type="ARBA" id="ARBA00023163"/>
    </source>
</evidence>
<dbReference type="InterPro" id="IPR050204">
    <property type="entry name" value="AraC_XylS_family_regulators"/>
</dbReference>
<evidence type="ECO:0000313" key="5">
    <source>
        <dbReference type="EMBL" id="WXA95466.1"/>
    </source>
</evidence>
<dbReference type="PANTHER" id="PTHR46796">
    <property type="entry name" value="HTH-TYPE TRANSCRIPTIONAL ACTIVATOR RHAS-RELATED"/>
    <property type="match status" value="1"/>
</dbReference>
<organism evidence="5 6">
    <name type="scientific">Pendulispora brunnea</name>
    <dbReference type="NCBI Taxonomy" id="2905690"/>
    <lineage>
        <taxon>Bacteria</taxon>
        <taxon>Pseudomonadati</taxon>
        <taxon>Myxococcota</taxon>
        <taxon>Myxococcia</taxon>
        <taxon>Myxococcales</taxon>
        <taxon>Sorangiineae</taxon>
        <taxon>Pendulisporaceae</taxon>
        <taxon>Pendulispora</taxon>
    </lineage>
</organism>
<dbReference type="PANTHER" id="PTHR46796:SF6">
    <property type="entry name" value="ARAC SUBFAMILY"/>
    <property type="match status" value="1"/>
</dbReference>
<dbReference type="RefSeq" id="WP_394846072.1">
    <property type="nucleotide sequence ID" value="NZ_CP089982.1"/>
</dbReference>
<sequence length="267" mass="29629">MGERTRPRIGLGVSLRQTPAGHYAHASNTDHVISVHAGPPVRSSCVKHRSVRKRGDISLMPAGTSDTWFDDEASASLDLRVPTSLLRSVAEEMGLDPQRAGIEPRYEFRDAQIEHIAWALEAESRAGFPNGLLYTDSLGTALAVHLLGRYPAPTPDRSGLTPVQLRRVKEYVEEHLDENLSLLRLSRIAGVSTSHFKTLFKRSVGIPVHEYVVQRRVERARVLLQQGELPATQIALDVGFSHQSHMARWMRRVLGVTPTSVARSRAV</sequence>
<gene>
    <name evidence="5" type="ORF">LZC95_01250</name>
</gene>
<keyword evidence="6" id="KW-1185">Reference proteome</keyword>
<evidence type="ECO:0000313" key="6">
    <source>
        <dbReference type="Proteomes" id="UP001379533"/>
    </source>
</evidence>
<dbReference type="PROSITE" id="PS01124">
    <property type="entry name" value="HTH_ARAC_FAMILY_2"/>
    <property type="match status" value="1"/>
</dbReference>
<dbReference type="SUPFAM" id="SSF46689">
    <property type="entry name" value="Homeodomain-like"/>
    <property type="match status" value="2"/>
</dbReference>
<protein>
    <submittedName>
        <fullName evidence="5">AraC family transcriptional regulator</fullName>
    </submittedName>
</protein>
<feature type="domain" description="HTH araC/xylS-type" evidence="4">
    <location>
        <begin position="166"/>
        <end position="264"/>
    </location>
</feature>
<dbReference type="Gene3D" id="1.10.10.60">
    <property type="entry name" value="Homeodomain-like"/>
    <property type="match status" value="1"/>
</dbReference>
<dbReference type="SMART" id="SM00342">
    <property type="entry name" value="HTH_ARAC"/>
    <property type="match status" value="1"/>
</dbReference>
<keyword evidence="3" id="KW-0804">Transcription</keyword>
<name>A0ABZ2KGF3_9BACT</name>
<proteinExistence type="predicted"/>
<accession>A0ABZ2KGF3</accession>